<evidence type="ECO:0000256" key="1">
    <source>
        <dbReference type="SAM" id="Phobius"/>
    </source>
</evidence>
<keyword evidence="1" id="KW-0472">Membrane</keyword>
<reference evidence="2" key="1">
    <citation type="submission" date="2014-09" db="EMBL/GenBank/DDBJ databases">
        <authorList>
            <person name="Magalhaes I.L.F."/>
            <person name="Oliveira U."/>
            <person name="Santos F.R."/>
            <person name="Vidigal T.H.D.A."/>
            <person name="Brescovit A.D."/>
            <person name="Santos A.J."/>
        </authorList>
    </citation>
    <scope>NUCLEOTIDE SEQUENCE</scope>
    <source>
        <tissue evidence="2">Shoot tissue taken approximately 20 cm above the soil surface</tissue>
    </source>
</reference>
<protein>
    <submittedName>
        <fullName evidence="2">Uncharacterized protein</fullName>
    </submittedName>
</protein>
<reference evidence="2" key="2">
    <citation type="journal article" date="2015" name="Data Brief">
        <title>Shoot transcriptome of the giant reed, Arundo donax.</title>
        <authorList>
            <person name="Barrero R.A."/>
            <person name="Guerrero F.D."/>
            <person name="Moolhuijzen P."/>
            <person name="Goolsby J.A."/>
            <person name="Tidwell J."/>
            <person name="Bellgard S.E."/>
            <person name="Bellgard M.I."/>
        </authorList>
    </citation>
    <scope>NUCLEOTIDE SEQUENCE</scope>
    <source>
        <tissue evidence="2">Shoot tissue taken approximately 20 cm above the soil surface</tissue>
    </source>
</reference>
<feature type="transmembrane region" description="Helical" evidence="1">
    <location>
        <begin position="43"/>
        <end position="66"/>
    </location>
</feature>
<keyword evidence="1" id="KW-1133">Transmembrane helix</keyword>
<sequence length="68" mass="7867">MADQTLNVASPSWRRGYHSSWCGHPGEKFLPPSKKGRFLNNKVLPFTLQFVFMTLWTLKSFFFLAIST</sequence>
<dbReference type="EMBL" id="GBRH01170951">
    <property type="protein sequence ID" value="JAE26945.1"/>
    <property type="molecule type" value="Transcribed_RNA"/>
</dbReference>
<accession>A0A0A9GP73</accession>
<dbReference type="AlphaFoldDB" id="A0A0A9GP73"/>
<name>A0A0A9GP73_ARUDO</name>
<evidence type="ECO:0000313" key="2">
    <source>
        <dbReference type="EMBL" id="JAE26945.1"/>
    </source>
</evidence>
<organism evidence="2">
    <name type="scientific">Arundo donax</name>
    <name type="common">Giant reed</name>
    <name type="synonym">Donax arundinaceus</name>
    <dbReference type="NCBI Taxonomy" id="35708"/>
    <lineage>
        <taxon>Eukaryota</taxon>
        <taxon>Viridiplantae</taxon>
        <taxon>Streptophyta</taxon>
        <taxon>Embryophyta</taxon>
        <taxon>Tracheophyta</taxon>
        <taxon>Spermatophyta</taxon>
        <taxon>Magnoliopsida</taxon>
        <taxon>Liliopsida</taxon>
        <taxon>Poales</taxon>
        <taxon>Poaceae</taxon>
        <taxon>PACMAD clade</taxon>
        <taxon>Arundinoideae</taxon>
        <taxon>Arundineae</taxon>
        <taxon>Arundo</taxon>
    </lineage>
</organism>
<keyword evidence="1" id="KW-0812">Transmembrane</keyword>
<proteinExistence type="predicted"/>